<protein>
    <submittedName>
        <fullName evidence="1">Uncharacterized protein</fullName>
    </submittedName>
</protein>
<proteinExistence type="predicted"/>
<reference evidence="1" key="1">
    <citation type="submission" date="2022-07" db="EMBL/GenBank/DDBJ databases">
        <title>Phylogenomic reconstructions and comparative analyses of Kickxellomycotina fungi.</title>
        <authorList>
            <person name="Reynolds N.K."/>
            <person name="Stajich J.E."/>
            <person name="Barry K."/>
            <person name="Grigoriev I.V."/>
            <person name="Crous P."/>
            <person name="Smith M.E."/>
        </authorList>
    </citation>
    <scope>NUCLEOTIDE SEQUENCE</scope>
    <source>
        <strain evidence="1">Benny 63K</strain>
    </source>
</reference>
<sequence length="358" mass="38290">EELFDPKVKYRIRSSRIRREFSKNARPCRIAPAQSIVPRDDPNPDSVTDWLQAIVALQQDVARFVMSTAERSVLQRACKGMVADRREEEPEGESKFAILACIAGQMLTPLMGPGEGTGREAVSPGVPLDSTACGTSDAMDLELQTATTVDMDSAPQAVTTVDMDSAPQAVTTVDTDSAPQVVTTGMPDRLTACVSKSNAAAGLSPEGPQQTHRRRRRLLEDHRLTDSDLEAAVRRIFEGMAEREKNAPNDTRINGLANGSGNSGSRGSKRKRRSSSLGDISSVGPTPSSPRMVSLDAPVKKLRRSVEPVAEPASFLQCSAVDSGGDPEMGSAGVRADRLVGSLLRAKGSDALLDFLMS</sequence>
<organism evidence="1 2">
    <name type="scientific">Kickxella alabastrina</name>
    <dbReference type="NCBI Taxonomy" id="61397"/>
    <lineage>
        <taxon>Eukaryota</taxon>
        <taxon>Fungi</taxon>
        <taxon>Fungi incertae sedis</taxon>
        <taxon>Zoopagomycota</taxon>
        <taxon>Kickxellomycotina</taxon>
        <taxon>Kickxellomycetes</taxon>
        <taxon>Kickxellales</taxon>
        <taxon>Kickxellaceae</taxon>
        <taxon>Kickxella</taxon>
    </lineage>
</organism>
<name>A0ACC1I178_9FUNG</name>
<dbReference type="EMBL" id="JANBPG010003106">
    <property type="protein sequence ID" value="KAJ1883656.1"/>
    <property type="molecule type" value="Genomic_DNA"/>
</dbReference>
<comment type="caution">
    <text evidence="1">The sequence shown here is derived from an EMBL/GenBank/DDBJ whole genome shotgun (WGS) entry which is preliminary data.</text>
</comment>
<accession>A0ACC1I178</accession>
<keyword evidence="2" id="KW-1185">Reference proteome</keyword>
<gene>
    <name evidence="1" type="ORF">LPJ66_010982</name>
</gene>
<evidence type="ECO:0000313" key="1">
    <source>
        <dbReference type="EMBL" id="KAJ1883656.1"/>
    </source>
</evidence>
<evidence type="ECO:0000313" key="2">
    <source>
        <dbReference type="Proteomes" id="UP001150581"/>
    </source>
</evidence>
<dbReference type="Proteomes" id="UP001150581">
    <property type="component" value="Unassembled WGS sequence"/>
</dbReference>
<feature type="non-terminal residue" evidence="1">
    <location>
        <position position="1"/>
    </location>
</feature>